<gene>
    <name evidence="8" type="ORF">G7K_5222-t1</name>
</gene>
<feature type="compositionally biased region" description="Low complexity" evidence="4">
    <location>
        <begin position="694"/>
        <end position="703"/>
    </location>
</feature>
<dbReference type="Pfam" id="PF12783">
    <property type="entry name" value="Sec7-like_HUS"/>
    <property type="match status" value="1"/>
</dbReference>
<feature type="domain" description="Mon2/Sec7/BIG1-like HUS" evidence="5">
    <location>
        <begin position="193"/>
        <end position="351"/>
    </location>
</feature>
<keyword evidence="3" id="KW-0653">Protein transport</keyword>
<keyword evidence="2" id="KW-0813">Transport</keyword>
<dbReference type="GO" id="GO:0005794">
    <property type="term" value="C:Golgi apparatus"/>
    <property type="evidence" value="ECO:0007669"/>
    <property type="project" value="UniProtKB-ARBA"/>
</dbReference>
<protein>
    <submittedName>
        <fullName evidence="8">Uncharacterized protein</fullName>
    </submittedName>
</protein>
<evidence type="ECO:0000313" key="9">
    <source>
        <dbReference type="Proteomes" id="UP000033140"/>
    </source>
</evidence>
<dbReference type="PANTHER" id="PTHR10663">
    <property type="entry name" value="GUANYL-NUCLEOTIDE EXCHANGE FACTOR"/>
    <property type="match status" value="1"/>
</dbReference>
<comment type="similarity">
    <text evidence="1">Belongs to the MON2 family.</text>
</comment>
<evidence type="ECO:0000256" key="3">
    <source>
        <dbReference type="ARBA" id="ARBA00022927"/>
    </source>
</evidence>
<dbReference type="InterPro" id="IPR032691">
    <property type="entry name" value="Mon2/Sec7/BIG1-like_HUS"/>
</dbReference>
<comment type="caution">
    <text evidence="8">The sequence shown here is derived from an EMBL/GenBank/DDBJ whole genome shotgun (WGS) entry which is preliminary data.</text>
</comment>
<evidence type="ECO:0000256" key="4">
    <source>
        <dbReference type="SAM" id="MobiDB-lite"/>
    </source>
</evidence>
<organism evidence="8 9">
    <name type="scientific">Saitoella complicata (strain BCRC 22490 / CBS 7301 / JCM 7358 / NBRC 10748 / NRRL Y-17804)</name>
    <dbReference type="NCBI Taxonomy" id="698492"/>
    <lineage>
        <taxon>Eukaryota</taxon>
        <taxon>Fungi</taxon>
        <taxon>Dikarya</taxon>
        <taxon>Ascomycota</taxon>
        <taxon>Taphrinomycotina</taxon>
        <taxon>Taphrinomycotina incertae sedis</taxon>
        <taxon>Saitoella</taxon>
    </lineage>
</organism>
<dbReference type="InterPro" id="IPR032629">
    <property type="entry name" value="DCB_dom"/>
</dbReference>
<evidence type="ECO:0000256" key="1">
    <source>
        <dbReference type="ARBA" id="ARBA00008144"/>
    </source>
</evidence>
<dbReference type="STRING" id="698492.A0A0E9NN52"/>
<evidence type="ECO:0000256" key="2">
    <source>
        <dbReference type="ARBA" id="ARBA00022448"/>
    </source>
</evidence>
<dbReference type="Pfam" id="PF16206">
    <property type="entry name" value="Mon2_C"/>
    <property type="match status" value="1"/>
</dbReference>
<dbReference type="PANTHER" id="PTHR10663:SF333">
    <property type="entry name" value="PROTEIN MON2 HOMOLOG"/>
    <property type="match status" value="1"/>
</dbReference>
<dbReference type="OMA" id="AWRLCLN"/>
<feature type="region of interest" description="Disordered" evidence="4">
    <location>
        <begin position="479"/>
        <end position="499"/>
    </location>
</feature>
<dbReference type="SUPFAM" id="SSF48371">
    <property type="entry name" value="ARM repeat"/>
    <property type="match status" value="1"/>
</dbReference>
<reference evidence="8 9" key="2">
    <citation type="journal article" date="2014" name="J. Gen. Appl. Microbiol.">
        <title>The early diverging ascomycetous budding yeast Saitoella complicata has three histone deacetylases belonging to the Clr6, Hos2, and Rpd3 lineages.</title>
        <authorList>
            <person name="Nishida H."/>
            <person name="Matsumoto T."/>
            <person name="Kondo S."/>
            <person name="Hamamoto M."/>
            <person name="Yoshikawa H."/>
        </authorList>
    </citation>
    <scope>NUCLEOTIDE SEQUENCE [LARGE SCALE GENOMIC DNA]</scope>
    <source>
        <strain evidence="8 9">NRRL Y-17804</strain>
    </source>
</reference>
<sequence>MLSLLQRELSFFSNEAKKKQSNVKDAADTSAKLLTEAARHARTSGESDLANELRARPAFFTTFWRACETKDAKFVNSSLLALQRLIPTAAIPDTSLHSLIRAFVVASRIPSTDINLKLLQCLPPLFTSPYYAHALTGELLSDALRICFEFATTRGGGLVSDIAGATLRQCLRSRFELCEVEGDEGQKAARSLLDAQKIFEDLCILVGGARDGTSTPSFLKLNNLHTDLALELIEGILSGHSSLLATHEEFVRVLQARLAPPIIQSFSEKRDFTTTIRTARVVSLLLRRFLPHLVTECEIILSLLLHMLEPDSTSAAWRRMLAMEILRETVCGEHDLLRLIYTSYDAADTHKPMLRELVTALNRLASEKIASSTPAVMPSLNRAESAYEVAGGVANILSTALTGTSQDNLIVSNSCEPKTPYIEMLDKSGPPPGIASGYLGLLVVECVRGIVEGLVWFCGPLVEGDQALAEAVRAEDVSPSDARSSITSGPGKCSMESEEGMVREFKGEKPVDYDDVMECKLILNDNWPGLLATFSTFLSSTLLDSTLFEGIVGSFGELTVLLCRLGLATPAEAFMTMFLRYATPLGADAGAGGSTQPGYSLSTASFSMALASPTISKVIDGARSLWGAEAVAISPGSITPVGTLQDGGGQQPFSSRNLICVKCLLDVGLKLGDDLGKAWSIVLEGLQQADLGLSTSTSLSSKRTSQRPDDLGVDPRNVVELQERMKEMVEKTTSFAHPEFRGFLECLCQLNATLIGLITSTESDPGYVASSANASSPPPSPAAIIRHSHRRTASSASLSRIITLTSNPLKQTFALDKLLEVAEHNIPRFARLKPEASGWKLIVEHLHKTVRAREVSNDVRVRAAKIICRLAKLLSLQEEVYEIAGAQQRFLRSLEPLVLVTQSQSTISIPDSSTKAAELEIRRLALETLKDVLDESGQALTEGWDIVIEILRSTTTRSASSGSGTATPTPELLSLNPVSDKLVRLACESVQLIFSEYLAAVPVAALTTLIEALGSFAGQDEDFNAALTSVGLFWILSDYIQAQCPSSVDFERVFDGYEDVIRSNQERPEDVYALWMRLLLQLCDLAKDERPEVRHAAIQIIFRVFSNFNGGVRAWQSCWIILAQLMSYNPDSNPDQYEYEQEDLRHGETTNLLLEGISNVFTQHIEVFESVPSFLSFWERSLGFLGQISEQNEAKTTPAAFIAMNTVFVAAGRVSDRLKLWESSWQTWTHAGTCLLGSGRSAEAVSQESFHACLKTFGALRQLSPGALGEADLQQFLEILYDVLSYQEGGTYPYDMDILSPVQTAVLSCMTSFTEESANSPVDIMDFLIRALRLAIRNGGLRVKGKPTYVAFTNAAIEFAATFYAAHYENTSIYRSGSYNCLVSVLQEYVTLKYHGPDQGKSRKNPNLWRSATQPLVELASRGLPVLLREAPERRAQVMRTMLKGMSSMTFVSPEDYLLQADSTDENFDMDALSQLQEPIVTALGHESSTASDDDLVDAYITLFARASVINPLRPIRTSSALTPEEKQWGKNPNPRRAMGLFCLNELFRISVVARERNYPRITERAVEASLRRAMMTLENFVVDRPVAGKKPMRKMEKKEVREIVDGVLGLGGRKDKPFMKLYPLFVTALPLCGGEKDMMDTVGRIFAAAP</sequence>
<dbReference type="InterPro" id="IPR016024">
    <property type="entry name" value="ARM-type_fold"/>
</dbReference>
<dbReference type="RefSeq" id="XP_019021476.1">
    <property type="nucleotide sequence ID" value="XM_019165768.1"/>
</dbReference>
<evidence type="ECO:0000259" key="5">
    <source>
        <dbReference type="Pfam" id="PF12783"/>
    </source>
</evidence>
<feature type="region of interest" description="Disordered" evidence="4">
    <location>
        <begin position="694"/>
        <end position="713"/>
    </location>
</feature>
<keyword evidence="9" id="KW-1185">Reference proteome</keyword>
<dbReference type="Pfam" id="PF16213">
    <property type="entry name" value="DCB"/>
    <property type="match status" value="1"/>
</dbReference>
<dbReference type="EMBL" id="BACD03000041">
    <property type="protein sequence ID" value="GAO51111.1"/>
    <property type="molecule type" value="Genomic_DNA"/>
</dbReference>
<evidence type="ECO:0000259" key="7">
    <source>
        <dbReference type="Pfam" id="PF16213"/>
    </source>
</evidence>
<name>A0A0E9NN52_SAICN</name>
<dbReference type="OrthoDB" id="294853at2759"/>
<dbReference type="InterPro" id="IPR032817">
    <property type="entry name" value="Mon2_C"/>
</dbReference>
<dbReference type="Proteomes" id="UP000033140">
    <property type="component" value="Unassembled WGS sequence"/>
</dbReference>
<proteinExistence type="inferred from homology"/>
<reference evidence="8 9" key="3">
    <citation type="journal article" date="2015" name="Genome Announc.">
        <title>Draft Genome Sequence of the Archiascomycetous Yeast Saitoella complicata.</title>
        <authorList>
            <person name="Yamauchi K."/>
            <person name="Kondo S."/>
            <person name="Hamamoto M."/>
            <person name="Takahashi Y."/>
            <person name="Ogura Y."/>
            <person name="Hayashi T."/>
            <person name="Nishida H."/>
        </authorList>
    </citation>
    <scope>NUCLEOTIDE SEQUENCE [LARGE SCALE GENOMIC DNA]</scope>
    <source>
        <strain evidence="8 9">NRRL Y-17804</strain>
    </source>
</reference>
<evidence type="ECO:0000259" key="6">
    <source>
        <dbReference type="Pfam" id="PF16206"/>
    </source>
</evidence>
<dbReference type="GO" id="GO:0015031">
    <property type="term" value="P:protein transport"/>
    <property type="evidence" value="ECO:0007669"/>
    <property type="project" value="UniProtKB-KW"/>
</dbReference>
<evidence type="ECO:0000313" key="8">
    <source>
        <dbReference type="EMBL" id="GAO51111.1"/>
    </source>
</evidence>
<accession>A0A0E9NN52</accession>
<feature type="domain" description="Mon2 C-terminal" evidence="6">
    <location>
        <begin position="996"/>
        <end position="1110"/>
    </location>
</feature>
<reference evidence="8 9" key="1">
    <citation type="journal article" date="2011" name="J. Gen. Appl. Microbiol.">
        <title>Draft genome sequencing of the enigmatic yeast Saitoella complicata.</title>
        <authorList>
            <person name="Nishida H."/>
            <person name="Hamamoto M."/>
            <person name="Sugiyama J."/>
        </authorList>
    </citation>
    <scope>NUCLEOTIDE SEQUENCE [LARGE SCALE GENOMIC DNA]</scope>
    <source>
        <strain evidence="8 9">NRRL Y-17804</strain>
    </source>
</reference>
<feature type="domain" description="Mon2/Sec7/BIG1-like dimerisation and cyclophilin-binding" evidence="7">
    <location>
        <begin position="2"/>
        <end position="177"/>
    </location>
</feature>